<keyword evidence="3" id="KW-1185">Reference proteome</keyword>
<proteinExistence type="predicted"/>
<sequence>MTSNLIRTILMVALISKLGTAVDAERMPSGVIPQNERENLPRVCHALAFLGMTRCQDLFLVHLQGWKLGTSFLSSLQMFAPISLARIVSLATAICKIA</sequence>
<evidence type="ECO:0000313" key="2">
    <source>
        <dbReference type="Ensembl" id="ENSMICP00000006358.2"/>
    </source>
</evidence>
<reference evidence="2" key="1">
    <citation type="submission" date="2016-12" db="EMBL/GenBank/DDBJ databases">
        <title>Mouse lemur reference genome and diversity panel.</title>
        <authorList>
            <person name="Harris R."/>
            <person name="Larsen P."/>
            <person name="Liu Y."/>
            <person name="Hughes D.S."/>
            <person name="Murali S."/>
            <person name="Raveendran M."/>
            <person name="Korchina V."/>
            <person name="Wang M."/>
            <person name="Jhangiani S."/>
            <person name="Bandaranaike D."/>
            <person name="Bellair M."/>
            <person name="Blankenburg K."/>
            <person name="Chao H."/>
            <person name="Dahdouli M."/>
            <person name="Dinh H."/>
            <person name="Doddapaneni H."/>
            <person name="English A."/>
            <person name="Firestine M."/>
            <person name="Gnanaolivu R."/>
            <person name="Gross S."/>
            <person name="Hernandez B."/>
            <person name="Javaid M."/>
            <person name="Jayaseelan J."/>
            <person name="Jones J."/>
            <person name="Khan Z."/>
            <person name="Kovar C."/>
            <person name="Kurapati P."/>
            <person name="Le B."/>
            <person name="Lee S."/>
            <person name="Li M."/>
            <person name="Mathew T."/>
            <person name="Narasimhan A."/>
            <person name="Ngo D."/>
            <person name="Nguyen L."/>
            <person name="Okwuonu G."/>
            <person name="Ongeri F."/>
            <person name="Osuji N."/>
            <person name="Pu L.-L."/>
            <person name="Puazo M."/>
            <person name="Quiroz J."/>
            <person name="Raj R."/>
            <person name="Rajbhandari K."/>
            <person name="Reid J.G."/>
            <person name="Santibanez J."/>
            <person name="Sexton D."/>
            <person name="Skinner E."/>
            <person name="Vee V."/>
            <person name="Weissenberger G."/>
            <person name="Wu Y."/>
            <person name="Xin Y."/>
            <person name="Han Y."/>
            <person name="Campbell C."/>
            <person name="Brown A."/>
            <person name="Sullivan B."/>
            <person name="Shelton J."/>
            <person name="Brown S."/>
            <person name="Dudchenko O."/>
            <person name="Machol I."/>
            <person name="Durand N."/>
            <person name="Shamim M."/>
            <person name="Lieberman A."/>
            <person name="Muzny D.M."/>
            <person name="Richards S."/>
            <person name="Yoder A."/>
            <person name="Worley K.C."/>
            <person name="Rogers J."/>
            <person name="Gibbs R.A."/>
        </authorList>
    </citation>
    <scope>NUCLEOTIDE SEQUENCE [LARGE SCALE GENOMIC DNA]</scope>
</reference>
<dbReference type="GeneTree" id="ENSGT00640000091653"/>
<organism evidence="2 3">
    <name type="scientific">Microcebus murinus</name>
    <name type="common">Gray mouse lemur</name>
    <name type="synonym">Lemur murinus</name>
    <dbReference type="NCBI Taxonomy" id="30608"/>
    <lineage>
        <taxon>Eukaryota</taxon>
        <taxon>Metazoa</taxon>
        <taxon>Chordata</taxon>
        <taxon>Craniata</taxon>
        <taxon>Vertebrata</taxon>
        <taxon>Euteleostomi</taxon>
        <taxon>Mammalia</taxon>
        <taxon>Eutheria</taxon>
        <taxon>Euarchontoglires</taxon>
        <taxon>Primates</taxon>
        <taxon>Strepsirrhini</taxon>
        <taxon>Lemuriformes</taxon>
        <taxon>Cheirogaleidae</taxon>
        <taxon>Microcebus</taxon>
    </lineage>
</organism>
<dbReference type="Ensembl" id="ENSMICT00000006982.3">
    <property type="protein sequence ID" value="ENSMICP00000006358.2"/>
    <property type="gene ID" value="ENSMICG00000006989.3"/>
</dbReference>
<evidence type="ECO:0000313" key="3">
    <source>
        <dbReference type="Proteomes" id="UP000694394"/>
    </source>
</evidence>
<reference evidence="2" key="3">
    <citation type="submission" date="2025-09" db="UniProtKB">
        <authorList>
            <consortium name="Ensembl"/>
        </authorList>
    </citation>
    <scope>IDENTIFICATION</scope>
</reference>
<evidence type="ECO:0000256" key="1">
    <source>
        <dbReference type="SAM" id="SignalP"/>
    </source>
</evidence>
<feature type="chain" id="PRO_5034754279" evidence="1">
    <location>
        <begin position="25"/>
        <end position="98"/>
    </location>
</feature>
<dbReference type="EMBL" id="ABDC03018788">
    <property type="status" value="NOT_ANNOTATED_CDS"/>
    <property type="molecule type" value="Genomic_DNA"/>
</dbReference>
<protein>
    <submittedName>
        <fullName evidence="2">Small integral membrane protein 43</fullName>
    </submittedName>
</protein>
<keyword evidence="1" id="KW-0732">Signal</keyword>
<feature type="signal peptide" evidence="1">
    <location>
        <begin position="1"/>
        <end position="24"/>
    </location>
</feature>
<dbReference type="Proteomes" id="UP000694394">
    <property type="component" value="Chromosome 14"/>
</dbReference>
<dbReference type="AlphaFoldDB" id="A0A8C5USX7"/>
<reference evidence="2" key="2">
    <citation type="submission" date="2025-08" db="UniProtKB">
        <authorList>
            <consortium name="Ensembl"/>
        </authorList>
    </citation>
    <scope>IDENTIFICATION</scope>
</reference>
<gene>
    <name evidence="2" type="primary">SMIM43</name>
</gene>
<accession>A0A8C5USX7</accession>
<name>A0A8C5USX7_MICMU</name>